<evidence type="ECO:0000313" key="3">
    <source>
        <dbReference type="Proteomes" id="UP000182517"/>
    </source>
</evidence>
<dbReference type="InterPro" id="IPR003731">
    <property type="entry name" value="Di-Nase_FeMo-co_biosynth"/>
</dbReference>
<organism evidence="2 3">
    <name type="scientific">Syntrophotalea acetylenivorans</name>
    <dbReference type="NCBI Taxonomy" id="1842532"/>
    <lineage>
        <taxon>Bacteria</taxon>
        <taxon>Pseudomonadati</taxon>
        <taxon>Thermodesulfobacteriota</taxon>
        <taxon>Desulfuromonadia</taxon>
        <taxon>Desulfuromonadales</taxon>
        <taxon>Syntrophotaleaceae</taxon>
        <taxon>Syntrophotalea</taxon>
    </lineage>
</organism>
<accession>A0A1L3GLJ8</accession>
<protein>
    <recommendedName>
        <fullName evidence="1">Dinitrogenase iron-molybdenum cofactor biosynthesis domain-containing protein</fullName>
    </recommendedName>
</protein>
<sequence>MLIAVATSSGQEVDLHFGKTSIFTLFDVTEQSVCRLNEVEVAQYCTSDPNHTEHEQRFSAIAKCLDGCRAVVCVQIGDLPRMSLAEAGIQAFTAQGPVEDALHNAFVLLSAGGC</sequence>
<reference evidence="2 3" key="1">
    <citation type="journal article" date="2017" name="Genome Announc.">
        <title>Complete Genome Sequences of Two Acetylene-Fermenting Pelobacter acetylenicus Strains.</title>
        <authorList>
            <person name="Sutton J.M."/>
            <person name="Baesman S.M."/>
            <person name="Fierst J.L."/>
            <person name="Poret-Peterson A.T."/>
            <person name="Oremland R.S."/>
            <person name="Dunlap D.S."/>
            <person name="Akob D.M."/>
        </authorList>
    </citation>
    <scope>NUCLEOTIDE SEQUENCE [LARGE SCALE GENOMIC DNA]</scope>
    <source>
        <strain evidence="2 3">SFB93</strain>
    </source>
</reference>
<dbReference type="Proteomes" id="UP000182517">
    <property type="component" value="Chromosome"/>
</dbReference>
<dbReference type="PANTHER" id="PTHR33937">
    <property type="entry name" value="IRON-MOLYBDENUM PROTEIN-RELATED-RELATED"/>
    <property type="match status" value="1"/>
</dbReference>
<evidence type="ECO:0000313" key="2">
    <source>
        <dbReference type="EMBL" id="APG26538.1"/>
    </source>
</evidence>
<feature type="domain" description="Dinitrogenase iron-molybdenum cofactor biosynthesis" evidence="1">
    <location>
        <begin position="10"/>
        <end position="104"/>
    </location>
</feature>
<dbReference type="PANTHER" id="PTHR33937:SF1">
    <property type="entry name" value="IRON-MOLIBDENUM COFACTOR PROCESSING PROTEIN"/>
    <property type="match status" value="1"/>
</dbReference>
<gene>
    <name evidence="2" type="ORF">A7E78_00865</name>
</gene>
<dbReference type="OrthoDB" id="280278at2"/>
<dbReference type="InterPro" id="IPR051840">
    <property type="entry name" value="NifX/NifY_domain"/>
</dbReference>
<dbReference type="SUPFAM" id="SSF53146">
    <property type="entry name" value="Nitrogenase accessory factor-like"/>
    <property type="match status" value="1"/>
</dbReference>
<dbReference type="Pfam" id="PF02579">
    <property type="entry name" value="Nitro_FeMo-Co"/>
    <property type="match status" value="1"/>
</dbReference>
<dbReference type="Gene3D" id="3.30.420.130">
    <property type="entry name" value="Dinitrogenase iron-molybdenum cofactor biosynthesis domain"/>
    <property type="match status" value="1"/>
</dbReference>
<dbReference type="EMBL" id="CP015519">
    <property type="protein sequence ID" value="APG26538.1"/>
    <property type="molecule type" value="Genomic_DNA"/>
</dbReference>
<dbReference type="InterPro" id="IPR036105">
    <property type="entry name" value="DiNase_FeMo-co_biosyn_sf"/>
</dbReference>
<keyword evidence="3" id="KW-1185">Reference proteome</keyword>
<name>A0A1L3GLJ8_9BACT</name>
<proteinExistence type="predicted"/>
<dbReference type="RefSeq" id="WP_072282498.1">
    <property type="nucleotide sequence ID" value="NZ_CP015519.1"/>
</dbReference>
<dbReference type="AlphaFoldDB" id="A0A1L3GLJ8"/>
<evidence type="ECO:0000259" key="1">
    <source>
        <dbReference type="Pfam" id="PF02579"/>
    </source>
</evidence>
<dbReference type="STRING" id="1842532.A7E78_00865"/>
<dbReference type="KEGG" id="pef:A7E78_00865"/>